<protein>
    <submittedName>
        <fullName evidence="2">RNase P and RNase MRP subunit</fullName>
        <ecNumber evidence="2">3.1.26.5</ecNumber>
    </submittedName>
</protein>
<dbReference type="PANTHER" id="PTHR28272">
    <property type="entry name" value="RIBONUCLEASES P/MRP PROTEIN SUBUNIT POP3"/>
    <property type="match status" value="1"/>
</dbReference>
<dbReference type="GO" id="GO:0000171">
    <property type="term" value="F:ribonuclease MRP activity"/>
    <property type="evidence" value="ECO:0007669"/>
    <property type="project" value="TreeGrafter"/>
</dbReference>
<accession>A0AAJ0LX46</accession>
<evidence type="ECO:0000256" key="1">
    <source>
        <dbReference type="SAM" id="MobiDB-lite"/>
    </source>
</evidence>
<gene>
    <name evidence="2" type="primary">POP3</name>
    <name evidence="2" type="ORF">LTR09_000200</name>
</gene>
<dbReference type="EMBL" id="JAWDJX010000001">
    <property type="protein sequence ID" value="KAK3058635.1"/>
    <property type="molecule type" value="Genomic_DNA"/>
</dbReference>
<dbReference type="Pfam" id="PF08228">
    <property type="entry name" value="RNase_P_pop3"/>
    <property type="match status" value="1"/>
</dbReference>
<sequence length="237" mass="25488">MAEAQKGGKLIHRTASPFATPNVLLRSIAAHEAASKSSKGKRSRKRKRTATEAKAARTDAPSKPTPELVTPDDQLEAPPENVPSPATPSISLPIRKHVLLGFNEVTRHLEALSAHFKQPAETKTPGGRVAAVFLLRALDDLIYSHLPTLCHTASKASPEKPATRLVVLDTRAESDIAEALGKPARVSVLAVLDASDDEAPGLAEVVAYVRENVEPVEVPWLRDTMAGKWLSTKIESL</sequence>
<dbReference type="GO" id="GO:0005655">
    <property type="term" value="C:nucleolar ribonuclease P complex"/>
    <property type="evidence" value="ECO:0007669"/>
    <property type="project" value="TreeGrafter"/>
</dbReference>
<evidence type="ECO:0000313" key="2">
    <source>
        <dbReference type="EMBL" id="KAK3058635.1"/>
    </source>
</evidence>
<evidence type="ECO:0000313" key="3">
    <source>
        <dbReference type="Proteomes" id="UP001271007"/>
    </source>
</evidence>
<dbReference type="GO" id="GO:0008033">
    <property type="term" value="P:tRNA processing"/>
    <property type="evidence" value="ECO:0007669"/>
    <property type="project" value="InterPro"/>
</dbReference>
<feature type="compositionally biased region" description="Basic residues" evidence="1">
    <location>
        <begin position="38"/>
        <end position="48"/>
    </location>
</feature>
<dbReference type="GO" id="GO:0000172">
    <property type="term" value="C:ribonuclease MRP complex"/>
    <property type="evidence" value="ECO:0007669"/>
    <property type="project" value="TreeGrafter"/>
</dbReference>
<dbReference type="Proteomes" id="UP001271007">
    <property type="component" value="Unassembled WGS sequence"/>
</dbReference>
<dbReference type="GO" id="GO:0004526">
    <property type="term" value="F:ribonuclease P activity"/>
    <property type="evidence" value="ECO:0007669"/>
    <property type="project" value="UniProtKB-EC"/>
</dbReference>
<dbReference type="GO" id="GO:0006364">
    <property type="term" value="P:rRNA processing"/>
    <property type="evidence" value="ECO:0007669"/>
    <property type="project" value="InterPro"/>
</dbReference>
<name>A0AAJ0LX46_9PEZI</name>
<dbReference type="PANTHER" id="PTHR28272:SF1">
    <property type="entry name" value="RIBONUCLEASES P_MRP PROTEIN SUBUNIT POP3"/>
    <property type="match status" value="1"/>
</dbReference>
<comment type="caution">
    <text evidence="2">The sequence shown here is derived from an EMBL/GenBank/DDBJ whole genome shotgun (WGS) entry which is preliminary data.</text>
</comment>
<organism evidence="2 3">
    <name type="scientific">Extremus antarcticus</name>
    <dbReference type="NCBI Taxonomy" id="702011"/>
    <lineage>
        <taxon>Eukaryota</taxon>
        <taxon>Fungi</taxon>
        <taxon>Dikarya</taxon>
        <taxon>Ascomycota</taxon>
        <taxon>Pezizomycotina</taxon>
        <taxon>Dothideomycetes</taxon>
        <taxon>Dothideomycetidae</taxon>
        <taxon>Mycosphaerellales</taxon>
        <taxon>Extremaceae</taxon>
        <taxon>Extremus</taxon>
    </lineage>
</organism>
<dbReference type="EC" id="3.1.26.5" evidence="2"/>
<feature type="region of interest" description="Disordered" evidence="1">
    <location>
        <begin position="30"/>
        <end position="90"/>
    </location>
</feature>
<keyword evidence="3" id="KW-1185">Reference proteome</keyword>
<reference evidence="2" key="1">
    <citation type="submission" date="2023-04" db="EMBL/GenBank/DDBJ databases">
        <title>Black Yeasts Isolated from many extreme environments.</title>
        <authorList>
            <person name="Coleine C."/>
            <person name="Stajich J.E."/>
            <person name="Selbmann L."/>
        </authorList>
    </citation>
    <scope>NUCLEOTIDE SEQUENCE</scope>
    <source>
        <strain evidence="2">CCFEE 5312</strain>
    </source>
</reference>
<dbReference type="AlphaFoldDB" id="A0AAJ0LX46"/>
<proteinExistence type="predicted"/>
<dbReference type="GO" id="GO:0034965">
    <property type="term" value="P:intronic box C/D snoRNA processing"/>
    <property type="evidence" value="ECO:0007669"/>
    <property type="project" value="TreeGrafter"/>
</dbReference>
<dbReference type="GO" id="GO:0005829">
    <property type="term" value="C:cytosol"/>
    <property type="evidence" value="ECO:0007669"/>
    <property type="project" value="TreeGrafter"/>
</dbReference>
<dbReference type="InterPro" id="IPR013241">
    <property type="entry name" value="RNase_P_Pop3"/>
</dbReference>
<keyword evidence="2" id="KW-0378">Hydrolase</keyword>